<feature type="transmembrane region" description="Helical" evidence="7">
    <location>
        <begin position="463"/>
        <end position="483"/>
    </location>
</feature>
<dbReference type="GO" id="GO:0015250">
    <property type="term" value="F:water channel activity"/>
    <property type="evidence" value="ECO:0007669"/>
    <property type="project" value="TreeGrafter"/>
</dbReference>
<dbReference type="PANTHER" id="PTHR45665:SF9">
    <property type="entry name" value="AQUAPORIN-8"/>
    <property type="match status" value="1"/>
</dbReference>
<keyword evidence="3 7" id="KW-0812">Transmembrane</keyword>
<dbReference type="PRINTS" id="PR00783">
    <property type="entry name" value="MINTRINSICP"/>
</dbReference>
<dbReference type="InterPro" id="IPR000425">
    <property type="entry name" value="MIP"/>
</dbReference>
<organism evidence="8">
    <name type="scientific">Alexandrium monilatum</name>
    <dbReference type="NCBI Taxonomy" id="311494"/>
    <lineage>
        <taxon>Eukaryota</taxon>
        <taxon>Sar</taxon>
        <taxon>Alveolata</taxon>
        <taxon>Dinophyceae</taxon>
        <taxon>Gonyaulacales</taxon>
        <taxon>Pyrocystaceae</taxon>
        <taxon>Alexandrium</taxon>
    </lineage>
</organism>
<keyword evidence="6 7" id="KW-0472">Membrane</keyword>
<feature type="transmembrane region" description="Helical" evidence="7">
    <location>
        <begin position="382"/>
        <end position="406"/>
    </location>
</feature>
<evidence type="ECO:0000256" key="6">
    <source>
        <dbReference type="ARBA" id="ARBA00023136"/>
    </source>
</evidence>
<keyword evidence="5 7" id="KW-1133">Transmembrane helix</keyword>
<proteinExistence type="predicted"/>
<dbReference type="InterPro" id="IPR034294">
    <property type="entry name" value="Aquaporin_transptr"/>
</dbReference>
<dbReference type="Pfam" id="PF00230">
    <property type="entry name" value="MIP"/>
    <property type="match status" value="2"/>
</dbReference>
<dbReference type="PANTHER" id="PTHR45665">
    <property type="entry name" value="AQUAPORIN-8"/>
    <property type="match status" value="1"/>
</dbReference>
<evidence type="ECO:0000256" key="4">
    <source>
        <dbReference type="ARBA" id="ARBA00022737"/>
    </source>
</evidence>
<accession>A0A7S4UPC0</accession>
<dbReference type="InterPro" id="IPR022357">
    <property type="entry name" value="MIP_CS"/>
</dbReference>
<evidence type="ECO:0000256" key="5">
    <source>
        <dbReference type="ARBA" id="ARBA00022989"/>
    </source>
</evidence>
<dbReference type="EMBL" id="HBNR01028682">
    <property type="protein sequence ID" value="CAE4581850.1"/>
    <property type="molecule type" value="Transcribed_RNA"/>
</dbReference>
<dbReference type="InterPro" id="IPR023271">
    <property type="entry name" value="Aquaporin-like"/>
</dbReference>
<dbReference type="GO" id="GO:0016020">
    <property type="term" value="C:membrane"/>
    <property type="evidence" value="ECO:0007669"/>
    <property type="project" value="InterPro"/>
</dbReference>
<evidence type="ECO:0000256" key="3">
    <source>
        <dbReference type="ARBA" id="ARBA00022692"/>
    </source>
</evidence>
<dbReference type="GO" id="GO:0005737">
    <property type="term" value="C:cytoplasm"/>
    <property type="evidence" value="ECO:0007669"/>
    <property type="project" value="UniProtKB-ARBA"/>
</dbReference>
<dbReference type="PROSITE" id="PS00221">
    <property type="entry name" value="MIP"/>
    <property type="match status" value="1"/>
</dbReference>
<keyword evidence="2" id="KW-0813">Transport</keyword>
<evidence type="ECO:0000256" key="7">
    <source>
        <dbReference type="SAM" id="Phobius"/>
    </source>
</evidence>
<dbReference type="GO" id="GO:0019755">
    <property type="term" value="P:one-carbon compound transport"/>
    <property type="evidence" value="ECO:0007669"/>
    <property type="project" value="UniProtKB-ARBA"/>
</dbReference>
<evidence type="ECO:0000256" key="1">
    <source>
        <dbReference type="ARBA" id="ARBA00004127"/>
    </source>
</evidence>
<reference evidence="8" key="1">
    <citation type="submission" date="2021-01" db="EMBL/GenBank/DDBJ databases">
        <authorList>
            <person name="Corre E."/>
            <person name="Pelletier E."/>
            <person name="Niang G."/>
            <person name="Scheremetjew M."/>
            <person name="Finn R."/>
            <person name="Kale V."/>
            <person name="Holt S."/>
            <person name="Cochrane G."/>
            <person name="Meng A."/>
            <person name="Brown T."/>
            <person name="Cohen L."/>
        </authorList>
    </citation>
    <scope>NUCLEOTIDE SEQUENCE</scope>
    <source>
        <strain evidence="8">CCMP3105</strain>
    </source>
</reference>
<feature type="transmembrane region" description="Helical" evidence="7">
    <location>
        <begin position="146"/>
        <end position="166"/>
    </location>
</feature>
<gene>
    <name evidence="8" type="ORF">AMON00008_LOCUS19527</name>
</gene>
<comment type="subcellular location">
    <subcellularLocation>
        <location evidence="1">Endomembrane system</location>
        <topology evidence="1">Multi-pass membrane protein</topology>
    </subcellularLocation>
</comment>
<feature type="transmembrane region" description="Helical" evidence="7">
    <location>
        <begin position="341"/>
        <end position="362"/>
    </location>
</feature>
<dbReference type="Gene3D" id="1.20.1080.10">
    <property type="entry name" value="Glycerol uptake facilitator protein"/>
    <property type="match status" value="2"/>
</dbReference>
<dbReference type="GO" id="GO:0012505">
    <property type="term" value="C:endomembrane system"/>
    <property type="evidence" value="ECO:0007669"/>
    <property type="project" value="UniProtKB-SubCell"/>
</dbReference>
<sequence length="520" mass="55571">MYRSHTSLPITRVDTGRERLGHLPARFIDKGWRESCAPYLAEFCGTFLITLAYLCNASAGDPVWAVTSNALMTMVVLYSFGHVSGGNMNPCISLALWLAKRHTFWTCLCLCVVQIAGGSVAALTFYRFAVAKVDLGPKPGFSGWEALVVECIFTTMIVFVYLNCAASRGNNPVNTPNGFIGLAVGLCHIAGGYASADVSGTVMNPAVAIGLQIVDMKGELRTSWGLEYLPMEIAGAFLAVSAYRLVRPTELQASSLLDPDDTHWRPPSSSRVMAEFIGTFFVVFTKALNNIGKSKAEAWSVAAAVASMQYALRGVSGGHFNPAVSISAAISSRRLCTAWNAILYVGAQIIAGLTASTMYGVVHQRGEIVIRPDAKFEHKMSAVVFGEIVFTALTCYTVMAVSVKHLSMSKWRRYDMDGLAVGMCTAVGGFAVGDISGAVLNPAMALGFTGLNVIGGDLFQSTVGIYIFYELVGGFLASGLFWLTHADFFRVKPLTVQAPSIASSPIVASPKQFPLGGPHG</sequence>
<feature type="transmembrane region" description="Helical" evidence="7">
    <location>
        <begin position="104"/>
        <end position="126"/>
    </location>
</feature>
<feature type="transmembrane region" description="Helical" evidence="7">
    <location>
        <begin position="36"/>
        <end position="54"/>
    </location>
</feature>
<name>A0A7S4UPC0_9DINO</name>
<dbReference type="AlphaFoldDB" id="A0A7S4UPC0"/>
<keyword evidence="4" id="KW-0677">Repeat</keyword>
<protein>
    <recommendedName>
        <fullName evidence="9">Aquaporin</fullName>
    </recommendedName>
</protein>
<feature type="transmembrane region" description="Helical" evidence="7">
    <location>
        <begin position="418"/>
        <end position="443"/>
    </location>
</feature>
<evidence type="ECO:0000313" key="8">
    <source>
        <dbReference type="EMBL" id="CAE4581850.1"/>
    </source>
</evidence>
<evidence type="ECO:0008006" key="9">
    <source>
        <dbReference type="Google" id="ProtNLM"/>
    </source>
</evidence>
<dbReference type="SUPFAM" id="SSF81338">
    <property type="entry name" value="Aquaporin-like"/>
    <property type="match status" value="2"/>
</dbReference>
<evidence type="ECO:0000256" key="2">
    <source>
        <dbReference type="ARBA" id="ARBA00022448"/>
    </source>
</evidence>